<accession>A0AAN6T942</accession>
<gene>
    <name evidence="2" type="ORF">N656DRAFT_351239</name>
</gene>
<protein>
    <submittedName>
        <fullName evidence="2">Uncharacterized protein</fullName>
    </submittedName>
</protein>
<evidence type="ECO:0000256" key="1">
    <source>
        <dbReference type="SAM" id="MobiDB-lite"/>
    </source>
</evidence>
<dbReference type="RefSeq" id="XP_064666918.1">
    <property type="nucleotide sequence ID" value="XM_064809333.1"/>
</dbReference>
<evidence type="ECO:0000313" key="2">
    <source>
        <dbReference type="EMBL" id="KAK4109348.1"/>
    </source>
</evidence>
<proteinExistence type="predicted"/>
<reference evidence="2" key="2">
    <citation type="submission" date="2023-05" db="EMBL/GenBank/DDBJ databases">
        <authorList>
            <consortium name="Lawrence Berkeley National Laboratory"/>
            <person name="Steindorff A."/>
            <person name="Hensen N."/>
            <person name="Bonometti L."/>
            <person name="Westerberg I."/>
            <person name="Brannstrom I.O."/>
            <person name="Guillou S."/>
            <person name="Cros-Aarteil S."/>
            <person name="Calhoun S."/>
            <person name="Haridas S."/>
            <person name="Kuo A."/>
            <person name="Mondo S."/>
            <person name="Pangilinan J."/>
            <person name="Riley R."/>
            <person name="Labutti K."/>
            <person name="Andreopoulos B."/>
            <person name="Lipzen A."/>
            <person name="Chen C."/>
            <person name="Yanf M."/>
            <person name="Daum C."/>
            <person name="Ng V."/>
            <person name="Clum A."/>
            <person name="Ohm R."/>
            <person name="Martin F."/>
            <person name="Silar P."/>
            <person name="Natvig D."/>
            <person name="Lalanne C."/>
            <person name="Gautier V."/>
            <person name="Ament-Velasquez S.L."/>
            <person name="Kruys A."/>
            <person name="Hutchinson M.I."/>
            <person name="Powell A.J."/>
            <person name="Barry K."/>
            <person name="Miller A.N."/>
            <person name="Grigoriev I.V."/>
            <person name="Debuchy R."/>
            <person name="Gladieux P."/>
            <person name="Thoren M.H."/>
            <person name="Johannesson H."/>
        </authorList>
    </citation>
    <scope>NUCLEOTIDE SEQUENCE</scope>
    <source>
        <strain evidence="2">CBS 508.74</strain>
    </source>
</reference>
<organism evidence="2 3">
    <name type="scientific">Canariomyces notabilis</name>
    <dbReference type="NCBI Taxonomy" id="2074819"/>
    <lineage>
        <taxon>Eukaryota</taxon>
        <taxon>Fungi</taxon>
        <taxon>Dikarya</taxon>
        <taxon>Ascomycota</taxon>
        <taxon>Pezizomycotina</taxon>
        <taxon>Sordariomycetes</taxon>
        <taxon>Sordariomycetidae</taxon>
        <taxon>Sordariales</taxon>
        <taxon>Chaetomiaceae</taxon>
        <taxon>Canariomyces</taxon>
    </lineage>
</organism>
<comment type="caution">
    <text evidence="2">The sequence shown here is derived from an EMBL/GenBank/DDBJ whole genome shotgun (WGS) entry which is preliminary data.</text>
</comment>
<reference evidence="2" key="1">
    <citation type="journal article" date="2023" name="Mol. Phylogenet. Evol.">
        <title>Genome-scale phylogeny and comparative genomics of the fungal order Sordariales.</title>
        <authorList>
            <person name="Hensen N."/>
            <person name="Bonometti L."/>
            <person name="Westerberg I."/>
            <person name="Brannstrom I.O."/>
            <person name="Guillou S."/>
            <person name="Cros-Aarteil S."/>
            <person name="Calhoun S."/>
            <person name="Haridas S."/>
            <person name="Kuo A."/>
            <person name="Mondo S."/>
            <person name="Pangilinan J."/>
            <person name="Riley R."/>
            <person name="LaButti K."/>
            <person name="Andreopoulos B."/>
            <person name="Lipzen A."/>
            <person name="Chen C."/>
            <person name="Yan M."/>
            <person name="Daum C."/>
            <person name="Ng V."/>
            <person name="Clum A."/>
            <person name="Steindorff A."/>
            <person name="Ohm R.A."/>
            <person name="Martin F."/>
            <person name="Silar P."/>
            <person name="Natvig D.O."/>
            <person name="Lalanne C."/>
            <person name="Gautier V."/>
            <person name="Ament-Velasquez S.L."/>
            <person name="Kruys A."/>
            <person name="Hutchinson M.I."/>
            <person name="Powell A.J."/>
            <person name="Barry K."/>
            <person name="Miller A.N."/>
            <person name="Grigoriev I.V."/>
            <person name="Debuchy R."/>
            <person name="Gladieux P."/>
            <person name="Hiltunen Thoren M."/>
            <person name="Johannesson H."/>
        </authorList>
    </citation>
    <scope>NUCLEOTIDE SEQUENCE</scope>
    <source>
        <strain evidence="2">CBS 508.74</strain>
    </source>
</reference>
<feature type="region of interest" description="Disordered" evidence="1">
    <location>
        <begin position="15"/>
        <end position="79"/>
    </location>
</feature>
<dbReference type="GeneID" id="89933456"/>
<keyword evidence="3" id="KW-1185">Reference proteome</keyword>
<sequence>MATVCLDNQIFYNPPVAARPGPASGGLLVQKGDPAPFLPPPPQQDAQDSRHGGAGKSQNNAILIPDSESDDDFDNGRSETSFTSLDELVAAVPRILESSGVASAGIYLNLPSPGRLSGANMPTQVKVATLFPTITTYQSLGSLVGLAQTMILQTSSNREVA</sequence>
<dbReference type="Proteomes" id="UP001302812">
    <property type="component" value="Unassembled WGS sequence"/>
</dbReference>
<dbReference type="EMBL" id="MU853357">
    <property type="protein sequence ID" value="KAK4109348.1"/>
    <property type="molecule type" value="Genomic_DNA"/>
</dbReference>
<name>A0AAN6T942_9PEZI</name>
<dbReference type="AlphaFoldDB" id="A0AAN6T942"/>
<evidence type="ECO:0000313" key="3">
    <source>
        <dbReference type="Proteomes" id="UP001302812"/>
    </source>
</evidence>